<dbReference type="CDD" id="cd00184">
    <property type="entry name" value="TNF"/>
    <property type="match status" value="1"/>
</dbReference>
<evidence type="ECO:0000313" key="7">
    <source>
        <dbReference type="EMBL" id="DBA33015.1"/>
    </source>
</evidence>
<dbReference type="GO" id="GO:0006955">
    <property type="term" value="P:immune response"/>
    <property type="evidence" value="ECO:0007669"/>
    <property type="project" value="InterPro"/>
</dbReference>
<keyword evidence="3" id="KW-0202">Cytokine</keyword>
<feature type="domain" description="THD" evidence="6">
    <location>
        <begin position="85"/>
        <end position="232"/>
    </location>
</feature>
<dbReference type="PANTHER" id="PTHR11471:SF3">
    <property type="entry name" value="TUMOR NECROSIS FACTOR LIGAND SUPERFAMILY MEMBER 11"/>
    <property type="match status" value="1"/>
</dbReference>
<dbReference type="PROSITE" id="PS50049">
    <property type="entry name" value="THD_2"/>
    <property type="match status" value="1"/>
</dbReference>
<evidence type="ECO:0000256" key="3">
    <source>
        <dbReference type="ARBA" id="ARBA00022514"/>
    </source>
</evidence>
<dbReference type="Pfam" id="PF00229">
    <property type="entry name" value="TNF"/>
    <property type="match status" value="1"/>
</dbReference>
<dbReference type="InterPro" id="IPR006052">
    <property type="entry name" value="TNF_dom"/>
</dbReference>
<keyword evidence="8" id="KW-1185">Reference proteome</keyword>
<reference evidence="7" key="1">
    <citation type="thesis" date="2020" institute="ProQuest LLC" country="789 East Eisenhower Parkway, Ann Arbor, MI, USA">
        <title>Comparative Genomics and Chromosome Evolution.</title>
        <authorList>
            <person name="Mudd A.B."/>
        </authorList>
    </citation>
    <scope>NUCLEOTIDE SEQUENCE</scope>
    <source>
        <strain evidence="7">1538</strain>
        <tissue evidence="7">Blood</tissue>
    </source>
</reference>
<dbReference type="Proteomes" id="UP001181693">
    <property type="component" value="Unassembled WGS sequence"/>
</dbReference>
<evidence type="ECO:0000313" key="8">
    <source>
        <dbReference type="Proteomes" id="UP001181693"/>
    </source>
</evidence>
<comment type="subcellular location">
    <subcellularLocation>
        <location evidence="1">Membrane</location>
    </subcellularLocation>
</comment>
<evidence type="ECO:0000256" key="5">
    <source>
        <dbReference type="SAM" id="Phobius"/>
    </source>
</evidence>
<feature type="transmembrane region" description="Helical" evidence="5">
    <location>
        <begin position="29"/>
        <end position="51"/>
    </location>
</feature>
<comment type="similarity">
    <text evidence="2">Belongs to the tumor necrosis factor family.</text>
</comment>
<dbReference type="GO" id="GO:0005125">
    <property type="term" value="F:cytokine activity"/>
    <property type="evidence" value="ECO:0007669"/>
    <property type="project" value="UniProtKB-KW"/>
</dbReference>
<dbReference type="GO" id="GO:0016020">
    <property type="term" value="C:membrane"/>
    <property type="evidence" value="ECO:0007669"/>
    <property type="project" value="UniProtKB-SubCell"/>
</dbReference>
<evidence type="ECO:0000256" key="2">
    <source>
        <dbReference type="ARBA" id="ARBA00008670"/>
    </source>
</evidence>
<name>A0AAV3B8S9_PYXAD</name>
<accession>A0AAV3B8S9</accession>
<keyword evidence="4 5" id="KW-0472">Membrane</keyword>
<organism evidence="7 8">
    <name type="scientific">Pyxicephalus adspersus</name>
    <name type="common">African bullfrog</name>
    <dbReference type="NCBI Taxonomy" id="30357"/>
    <lineage>
        <taxon>Eukaryota</taxon>
        <taxon>Metazoa</taxon>
        <taxon>Chordata</taxon>
        <taxon>Craniata</taxon>
        <taxon>Vertebrata</taxon>
        <taxon>Euteleostomi</taxon>
        <taxon>Amphibia</taxon>
        <taxon>Batrachia</taxon>
        <taxon>Anura</taxon>
        <taxon>Neobatrachia</taxon>
        <taxon>Ranoidea</taxon>
        <taxon>Pyxicephalidae</taxon>
        <taxon>Pyxicephalinae</taxon>
        <taxon>Pyxicephalus</taxon>
    </lineage>
</organism>
<dbReference type="Gene3D" id="2.60.120.40">
    <property type="match status" value="1"/>
</dbReference>
<dbReference type="AlphaFoldDB" id="A0AAV3B8S9"/>
<protein>
    <recommendedName>
        <fullName evidence="6">THD domain-containing protein</fullName>
    </recommendedName>
</protein>
<keyword evidence="5" id="KW-1133">Transmembrane helix</keyword>
<dbReference type="SMART" id="SM00207">
    <property type="entry name" value="TNF"/>
    <property type="match status" value="1"/>
</dbReference>
<keyword evidence="5" id="KW-0812">Transmembrane</keyword>
<evidence type="ECO:0000256" key="4">
    <source>
        <dbReference type="ARBA" id="ARBA00023136"/>
    </source>
</evidence>
<sequence length="237" mass="26725">MSPGGYLRGAAALQGPPEIARTQTYHKSVYIALTFLALLQVGCTLGLFLYIKEIQGQSTQKQFHIGNDITEVSNHPRSQNHQNWPVAHLTFLNSTEGSQGIEQLSSWNYKEGWAHLQSMDYHNGTLRVLQDGYYFVYANICFRRHKATMKISQNPLQLMLYVNKLNKNGRQTTLLKGGKTEVWANDSLYNFYSVYKGGVFKLVAGEGIIIKASNTALIDLSQEATYFGAFKLLDLYL</sequence>
<dbReference type="InterPro" id="IPR008983">
    <property type="entry name" value="Tumour_necrosis_fac-like_dom"/>
</dbReference>
<gene>
    <name evidence="7" type="ORF">GDO54_000753</name>
</gene>
<dbReference type="SUPFAM" id="SSF49842">
    <property type="entry name" value="TNF-like"/>
    <property type="match status" value="1"/>
</dbReference>
<comment type="caution">
    <text evidence="7">The sequence shown here is derived from an EMBL/GenBank/DDBJ whole genome shotgun (WGS) entry which is preliminary data.</text>
</comment>
<dbReference type="GO" id="GO:0005164">
    <property type="term" value="F:tumor necrosis factor receptor binding"/>
    <property type="evidence" value="ECO:0007669"/>
    <property type="project" value="InterPro"/>
</dbReference>
<dbReference type="GO" id="GO:0005615">
    <property type="term" value="C:extracellular space"/>
    <property type="evidence" value="ECO:0007669"/>
    <property type="project" value="UniProtKB-KW"/>
</dbReference>
<dbReference type="EMBL" id="DYDO01000001">
    <property type="protein sequence ID" value="DBA33015.1"/>
    <property type="molecule type" value="Genomic_DNA"/>
</dbReference>
<evidence type="ECO:0000259" key="6">
    <source>
        <dbReference type="PROSITE" id="PS50049"/>
    </source>
</evidence>
<dbReference type="PANTHER" id="PTHR11471">
    <property type="entry name" value="TUMOR NECROSIS FACTOR FAMILY MEMBER"/>
    <property type="match status" value="1"/>
</dbReference>
<evidence type="ECO:0000256" key="1">
    <source>
        <dbReference type="ARBA" id="ARBA00004370"/>
    </source>
</evidence>
<proteinExistence type="inferred from homology"/>